<dbReference type="OrthoDB" id="5984148at2759"/>
<dbReference type="Proteomes" id="UP001163046">
    <property type="component" value="Unassembled WGS sequence"/>
</dbReference>
<comment type="caution">
    <text evidence="1">The sequence shown here is derived from an EMBL/GenBank/DDBJ whole genome shotgun (WGS) entry which is preliminary data.</text>
</comment>
<evidence type="ECO:0000313" key="1">
    <source>
        <dbReference type="EMBL" id="KAJ7315462.1"/>
    </source>
</evidence>
<protein>
    <submittedName>
        <fullName evidence="1">Uncharacterized protein</fullName>
    </submittedName>
</protein>
<dbReference type="AlphaFoldDB" id="A0A9X0CCG2"/>
<gene>
    <name evidence="1" type="ORF">OS493_038572</name>
</gene>
<dbReference type="EMBL" id="MU827882">
    <property type="protein sequence ID" value="KAJ7315462.1"/>
    <property type="molecule type" value="Genomic_DNA"/>
</dbReference>
<name>A0A9X0CCG2_9CNID</name>
<evidence type="ECO:0000313" key="2">
    <source>
        <dbReference type="Proteomes" id="UP001163046"/>
    </source>
</evidence>
<reference evidence="1" key="1">
    <citation type="submission" date="2023-01" db="EMBL/GenBank/DDBJ databases">
        <title>Genome assembly of the deep-sea coral Lophelia pertusa.</title>
        <authorList>
            <person name="Herrera S."/>
            <person name="Cordes E."/>
        </authorList>
    </citation>
    <scope>NUCLEOTIDE SEQUENCE</scope>
    <source>
        <strain evidence="1">USNM1676648</strain>
        <tissue evidence="1">Polyp</tissue>
    </source>
</reference>
<sequence length="271" mass="29715">MGEKFNSEILAPVLVPLIVDKLPASIVEKWERDIGDNKEDCLAVKTLFNFLEQVIRAKESSQLPSVESKPLVSDTAWKGGTPKSYPTRRSTYICISLLLLKRSVVFAKRIIIQREIQDGIVYTTGLCFKCLEAGHTSQSLPKTLHASTVGADITVSFIRIHSGLVLLKSHSLLESPFNSSFAVVASSIAANGVGKVVLANYPSYFVWSKMATQKLFDVSLIQVPKPPLLVQSVVEELGLDGKSVRIAVSGFGGRQDKPSLRKRIAFYFGTC</sequence>
<keyword evidence="2" id="KW-1185">Reference proteome</keyword>
<accession>A0A9X0CCG2</accession>
<organism evidence="1 2">
    <name type="scientific">Desmophyllum pertusum</name>
    <dbReference type="NCBI Taxonomy" id="174260"/>
    <lineage>
        <taxon>Eukaryota</taxon>
        <taxon>Metazoa</taxon>
        <taxon>Cnidaria</taxon>
        <taxon>Anthozoa</taxon>
        <taxon>Hexacorallia</taxon>
        <taxon>Scleractinia</taxon>
        <taxon>Caryophylliina</taxon>
        <taxon>Caryophylliidae</taxon>
        <taxon>Desmophyllum</taxon>
    </lineage>
</organism>
<proteinExistence type="predicted"/>